<reference evidence="2 3" key="1">
    <citation type="submission" date="2015-04" db="EMBL/GenBank/DDBJ databases">
        <title>The draft genome sequence of Fusarium langsethiae, a T-2/HT-2 mycotoxin producer.</title>
        <authorList>
            <person name="Lysoe E."/>
            <person name="Divon H.H."/>
            <person name="Terzi V."/>
            <person name="Orru L."/>
            <person name="Lamontanara A."/>
            <person name="Kolseth A.-K."/>
            <person name="Frandsen R.J."/>
            <person name="Nielsen K."/>
            <person name="Thrane U."/>
        </authorList>
    </citation>
    <scope>NUCLEOTIDE SEQUENCE [LARGE SCALE GENOMIC DNA]</scope>
    <source>
        <strain evidence="2 3">Fl201059</strain>
    </source>
</reference>
<dbReference type="EMBL" id="JXCE01000055">
    <property type="protein sequence ID" value="KPA42818.1"/>
    <property type="molecule type" value="Genomic_DNA"/>
</dbReference>
<evidence type="ECO:0000313" key="2">
    <source>
        <dbReference type="EMBL" id="KPA42818.1"/>
    </source>
</evidence>
<dbReference type="OrthoDB" id="3596450at2759"/>
<evidence type="ECO:0000259" key="1">
    <source>
        <dbReference type="Pfam" id="PF20150"/>
    </source>
</evidence>
<gene>
    <name evidence="2" type="ORF">FLAG1_04256</name>
</gene>
<dbReference type="Pfam" id="PF20150">
    <property type="entry name" value="2EXR"/>
    <property type="match status" value="1"/>
</dbReference>
<comment type="caution">
    <text evidence="2">The sequence shown here is derived from an EMBL/GenBank/DDBJ whole genome shotgun (WGS) entry which is preliminary data.</text>
</comment>
<proteinExistence type="predicted"/>
<dbReference type="AlphaFoldDB" id="A0A0M9EZ26"/>
<dbReference type="Proteomes" id="UP000037904">
    <property type="component" value="Unassembled WGS sequence"/>
</dbReference>
<dbReference type="InterPro" id="IPR045518">
    <property type="entry name" value="2EXR"/>
</dbReference>
<evidence type="ECO:0000313" key="3">
    <source>
        <dbReference type="Proteomes" id="UP000037904"/>
    </source>
</evidence>
<protein>
    <recommendedName>
        <fullName evidence="1">2EXR domain-containing protein</fullName>
    </recommendedName>
</protein>
<feature type="domain" description="2EXR" evidence="1">
    <location>
        <begin position="6"/>
        <end position="91"/>
    </location>
</feature>
<keyword evidence="3" id="KW-1185">Reference proteome</keyword>
<organism evidence="2 3">
    <name type="scientific">Fusarium langsethiae</name>
    <dbReference type="NCBI Taxonomy" id="179993"/>
    <lineage>
        <taxon>Eukaryota</taxon>
        <taxon>Fungi</taxon>
        <taxon>Dikarya</taxon>
        <taxon>Ascomycota</taxon>
        <taxon>Pezizomycotina</taxon>
        <taxon>Sordariomycetes</taxon>
        <taxon>Hypocreomycetidae</taxon>
        <taxon>Hypocreales</taxon>
        <taxon>Nectriaceae</taxon>
        <taxon>Fusarium</taxon>
    </lineage>
</organism>
<sequence length="311" mass="36577">MACTAFHRFTQLPTELRIMVWEGACLEPRRGYRQGYRQGYRAIQYMTVHQGSVHPLNRDSGSSKPRDKSVYLWHAGLWTACRESRRVVASRDMNHVRPREEEEEDDPAALVLFSKVRAEHWRQIVCSEDVFCISCDNQKASDLDWPCLADEALEAPPKNVGFEFDPSWTVALASRPHNFFIWDNPLAPFELALMSWFIFHWPWDRRVIRIRLIDRDAKWFSGKPDLAPTIFDLDEQFVEIPFSDIHRHLASSSAFSHFLDLIDNVHIHFISRLWRRARQPHLMFNLGHILSILVRWDNRVECQVIKKVSNI</sequence>
<accession>A0A0M9EZ26</accession>
<name>A0A0M9EZ26_FUSLA</name>